<dbReference type="Proteomes" id="UP001153555">
    <property type="component" value="Unassembled WGS sequence"/>
</dbReference>
<dbReference type="AlphaFoldDB" id="A0A9N7R477"/>
<reference evidence="3" key="1">
    <citation type="submission" date="2019-12" db="EMBL/GenBank/DDBJ databases">
        <authorList>
            <person name="Scholes J."/>
        </authorList>
    </citation>
    <scope>NUCLEOTIDE SEQUENCE</scope>
</reference>
<dbReference type="EMBL" id="CACSLK010004486">
    <property type="protein sequence ID" value="CAA0810066.1"/>
    <property type="molecule type" value="Genomic_DNA"/>
</dbReference>
<feature type="region of interest" description="Disordered" evidence="2">
    <location>
        <begin position="202"/>
        <end position="225"/>
    </location>
</feature>
<evidence type="ECO:0000313" key="4">
    <source>
        <dbReference type="Proteomes" id="UP001153555"/>
    </source>
</evidence>
<feature type="coiled-coil region" evidence="1">
    <location>
        <begin position="22"/>
        <end position="49"/>
    </location>
</feature>
<proteinExistence type="predicted"/>
<keyword evidence="1" id="KW-0175">Coiled coil</keyword>
<protein>
    <submittedName>
        <fullName evidence="3">Uncharacterized protein</fullName>
    </submittedName>
</protein>
<name>A0A9N7R477_STRHE</name>
<sequence>DLEMLEGLERELTPWEKTYLDELHERRNIEEYERQLMEAREAMVIEAHDHEDEGALNFLILEDKESLEEEGKDTEVVINPGESDNDDGDGLDIWLENMLEKPSSPTYRPSCVRDWPKRCGPRAKLKPKRCNTKRARRKPKAKTKEEKCWCKPCARKRRACKMEARRRGKKRMEDGWLRRAGDCTNMEVKCIEGWDPWEGPWSSGEHSKEIGEQRGSIGDVEASTSGERASFLDAREIGTVDGGKQITDDCANVGGTRRVTAGHGECASGANAYNGLGLVGLGLAGADARGKVGRDEACYGRASMGDAGGSRGLVGIGIPGA</sequence>
<evidence type="ECO:0000256" key="1">
    <source>
        <dbReference type="SAM" id="Coils"/>
    </source>
</evidence>
<evidence type="ECO:0000313" key="3">
    <source>
        <dbReference type="EMBL" id="CAA0810066.1"/>
    </source>
</evidence>
<gene>
    <name evidence="3" type="ORF">SHERM_11933</name>
</gene>
<feature type="non-terminal residue" evidence="3">
    <location>
        <position position="1"/>
    </location>
</feature>
<keyword evidence="4" id="KW-1185">Reference proteome</keyword>
<evidence type="ECO:0000256" key="2">
    <source>
        <dbReference type="SAM" id="MobiDB-lite"/>
    </source>
</evidence>
<accession>A0A9N7R477</accession>
<organism evidence="3 4">
    <name type="scientific">Striga hermonthica</name>
    <name type="common">Purple witchweed</name>
    <name type="synonym">Buchnera hermonthica</name>
    <dbReference type="NCBI Taxonomy" id="68872"/>
    <lineage>
        <taxon>Eukaryota</taxon>
        <taxon>Viridiplantae</taxon>
        <taxon>Streptophyta</taxon>
        <taxon>Embryophyta</taxon>
        <taxon>Tracheophyta</taxon>
        <taxon>Spermatophyta</taxon>
        <taxon>Magnoliopsida</taxon>
        <taxon>eudicotyledons</taxon>
        <taxon>Gunneridae</taxon>
        <taxon>Pentapetalae</taxon>
        <taxon>asterids</taxon>
        <taxon>lamiids</taxon>
        <taxon>Lamiales</taxon>
        <taxon>Orobanchaceae</taxon>
        <taxon>Buchnereae</taxon>
        <taxon>Striga</taxon>
    </lineage>
</organism>
<comment type="caution">
    <text evidence="3">The sequence shown here is derived from an EMBL/GenBank/DDBJ whole genome shotgun (WGS) entry which is preliminary data.</text>
</comment>
<feature type="non-terminal residue" evidence="3">
    <location>
        <position position="321"/>
    </location>
</feature>